<evidence type="ECO:0000313" key="14">
    <source>
        <dbReference type="Proteomes" id="UP000662931"/>
    </source>
</evidence>
<feature type="domain" description="Myosin motor" evidence="11">
    <location>
        <begin position="63"/>
        <end position="784"/>
    </location>
</feature>
<feature type="region of interest" description="Disordered" evidence="10">
    <location>
        <begin position="1223"/>
        <end position="1249"/>
    </location>
</feature>
<evidence type="ECO:0000256" key="4">
    <source>
        <dbReference type="ARBA" id="ARBA00023054"/>
    </source>
</evidence>
<dbReference type="Gene3D" id="1.20.58.530">
    <property type="match status" value="1"/>
</dbReference>
<dbReference type="GO" id="GO:0005524">
    <property type="term" value="F:ATP binding"/>
    <property type="evidence" value="ECO:0007669"/>
    <property type="project" value="UniProtKB-UniRule"/>
</dbReference>
<reference evidence="13" key="1">
    <citation type="submission" date="2020-10" db="EMBL/GenBank/DDBJ databases">
        <authorList>
            <person name="Roach M.J.R."/>
        </authorList>
    </citation>
    <scope>NUCLEOTIDE SEQUENCE</scope>
    <source>
        <strain evidence="13">CBS 1945</strain>
    </source>
</reference>
<proteinExistence type="inferred from homology"/>
<dbReference type="GO" id="GO:0016020">
    <property type="term" value="C:membrane"/>
    <property type="evidence" value="ECO:0007669"/>
    <property type="project" value="TreeGrafter"/>
</dbReference>
<dbReference type="PROSITE" id="PS51844">
    <property type="entry name" value="SH3_LIKE"/>
    <property type="match status" value="1"/>
</dbReference>
<dbReference type="SUPFAM" id="SSF52540">
    <property type="entry name" value="P-loop containing nucleoside triphosphate hydrolases"/>
    <property type="match status" value="1"/>
</dbReference>
<feature type="coiled-coil region" evidence="9">
    <location>
        <begin position="902"/>
        <end position="1069"/>
    </location>
</feature>
<feature type="coiled-coil region" evidence="9">
    <location>
        <begin position="1566"/>
        <end position="1691"/>
    </location>
</feature>
<feature type="coiled-coil region" evidence="9">
    <location>
        <begin position="1422"/>
        <end position="1512"/>
    </location>
</feature>
<dbReference type="PROSITE" id="PS51456">
    <property type="entry name" value="MYOSIN_MOTOR"/>
    <property type="match status" value="1"/>
</dbReference>
<dbReference type="KEGG" id="bnn:FOA43_004175"/>
<evidence type="ECO:0000256" key="8">
    <source>
        <dbReference type="PROSITE-ProRule" id="PRU00782"/>
    </source>
</evidence>
<dbReference type="Gene3D" id="1.10.10.820">
    <property type="match status" value="1"/>
</dbReference>
<feature type="coiled-coil region" evidence="9">
    <location>
        <begin position="1111"/>
        <end position="1149"/>
    </location>
</feature>
<dbReference type="SMART" id="SM00242">
    <property type="entry name" value="MYSc"/>
    <property type="match status" value="1"/>
</dbReference>
<dbReference type="GO" id="GO:0000146">
    <property type="term" value="F:microfilament motor activity"/>
    <property type="evidence" value="ECO:0007669"/>
    <property type="project" value="TreeGrafter"/>
</dbReference>
<dbReference type="PANTHER" id="PTHR13140:SF857">
    <property type="entry name" value="MYOSIN-11"/>
    <property type="match status" value="1"/>
</dbReference>
<evidence type="ECO:0000256" key="9">
    <source>
        <dbReference type="SAM" id="Coils"/>
    </source>
</evidence>
<evidence type="ECO:0000259" key="12">
    <source>
        <dbReference type="PROSITE" id="PS51844"/>
    </source>
</evidence>
<feature type="compositionally biased region" description="Polar residues" evidence="10">
    <location>
        <begin position="1225"/>
        <end position="1243"/>
    </location>
</feature>
<dbReference type="RefSeq" id="XP_038780346.1">
    <property type="nucleotide sequence ID" value="XM_038924418.1"/>
</dbReference>
<feature type="coiled-coil region" evidence="9">
    <location>
        <begin position="1826"/>
        <end position="1853"/>
    </location>
</feature>
<dbReference type="PANTHER" id="PTHR13140">
    <property type="entry name" value="MYOSIN"/>
    <property type="match status" value="1"/>
</dbReference>
<keyword evidence="3 8" id="KW-0067">ATP-binding</keyword>
<dbReference type="Gene3D" id="4.10.270.10">
    <property type="entry name" value="Myosin, subunit A"/>
    <property type="match status" value="1"/>
</dbReference>
<dbReference type="GO" id="GO:0005737">
    <property type="term" value="C:cytoplasm"/>
    <property type="evidence" value="ECO:0007669"/>
    <property type="project" value="TreeGrafter"/>
</dbReference>
<dbReference type="Gene3D" id="6.20.240.20">
    <property type="match status" value="1"/>
</dbReference>
<keyword evidence="5 8" id="KW-0518">Myosin</keyword>
<dbReference type="Pfam" id="PF00063">
    <property type="entry name" value="Myosin_head"/>
    <property type="match status" value="1"/>
</dbReference>
<dbReference type="CDD" id="cd01377">
    <property type="entry name" value="MYSc_class_II"/>
    <property type="match status" value="1"/>
</dbReference>
<feature type="binding site" evidence="8">
    <location>
        <begin position="176"/>
        <end position="183"/>
    </location>
    <ligand>
        <name>ATP</name>
        <dbReference type="ChEBI" id="CHEBI:30616"/>
    </ligand>
</feature>
<name>A0A875S568_EENNA</name>
<dbReference type="GO" id="GO:0051015">
    <property type="term" value="F:actin filament binding"/>
    <property type="evidence" value="ECO:0007669"/>
    <property type="project" value="TreeGrafter"/>
</dbReference>
<keyword evidence="7 8" id="KW-0009">Actin-binding</keyword>
<evidence type="ECO:0000256" key="3">
    <source>
        <dbReference type="ARBA" id="ARBA00022840"/>
    </source>
</evidence>
<gene>
    <name evidence="13" type="ORF">FOA43_004175</name>
</gene>
<dbReference type="InterPro" id="IPR027417">
    <property type="entry name" value="P-loop_NTPase"/>
</dbReference>
<accession>A0A875S568</accession>
<dbReference type="Gene3D" id="1.20.120.720">
    <property type="entry name" value="Myosin VI head, motor domain, U50 subdomain"/>
    <property type="match status" value="1"/>
</dbReference>
<keyword evidence="2 8" id="KW-0547">Nucleotide-binding</keyword>
<evidence type="ECO:0000256" key="5">
    <source>
        <dbReference type="ARBA" id="ARBA00023123"/>
    </source>
</evidence>
<dbReference type="InterPro" id="IPR001609">
    <property type="entry name" value="Myosin_head_motor_dom-like"/>
</dbReference>
<dbReference type="PROSITE" id="PS50096">
    <property type="entry name" value="IQ"/>
    <property type="match status" value="1"/>
</dbReference>
<keyword evidence="14" id="KW-1185">Reference proteome</keyword>
<dbReference type="EMBL" id="CP064815">
    <property type="protein sequence ID" value="QPG76781.1"/>
    <property type="molecule type" value="Genomic_DNA"/>
</dbReference>
<evidence type="ECO:0000259" key="11">
    <source>
        <dbReference type="PROSITE" id="PS51456"/>
    </source>
</evidence>
<evidence type="ECO:0000256" key="7">
    <source>
        <dbReference type="ARBA" id="ARBA00023203"/>
    </source>
</evidence>
<dbReference type="PRINTS" id="PR00193">
    <property type="entry name" value="MYOSINHEAVY"/>
</dbReference>
<evidence type="ECO:0000256" key="1">
    <source>
        <dbReference type="ARBA" id="ARBA00008314"/>
    </source>
</evidence>
<dbReference type="GO" id="GO:0007015">
    <property type="term" value="P:actin filament organization"/>
    <property type="evidence" value="ECO:0007669"/>
    <property type="project" value="TreeGrafter"/>
</dbReference>
<evidence type="ECO:0000313" key="13">
    <source>
        <dbReference type="EMBL" id="QPG76781.1"/>
    </source>
</evidence>
<evidence type="ECO:0000256" key="10">
    <source>
        <dbReference type="SAM" id="MobiDB-lite"/>
    </source>
</evidence>
<feature type="coiled-coil region" evidence="9">
    <location>
        <begin position="1260"/>
        <end position="1325"/>
    </location>
</feature>
<evidence type="ECO:0000256" key="2">
    <source>
        <dbReference type="ARBA" id="ARBA00022741"/>
    </source>
</evidence>
<dbReference type="FunFam" id="1.10.10.820:FF:000001">
    <property type="entry name" value="Myosin heavy chain"/>
    <property type="match status" value="1"/>
</dbReference>
<feature type="region of interest" description="Actin-binding" evidence="8">
    <location>
        <begin position="663"/>
        <end position="685"/>
    </location>
</feature>
<protein>
    <submittedName>
        <fullName evidence="13">Uncharacterized protein</fullName>
    </submittedName>
</protein>
<keyword evidence="6 8" id="KW-0505">Motor protein</keyword>
<comment type="similarity">
    <text evidence="1 8">Belongs to the TRAFAC class myosin-kinesin ATPase superfamily. Myosin family.</text>
</comment>
<dbReference type="GO" id="GO:0016459">
    <property type="term" value="C:myosin complex"/>
    <property type="evidence" value="ECO:0007669"/>
    <property type="project" value="UniProtKB-KW"/>
</dbReference>
<sequence length="1857" mass="214288">MGKDSSVFEGQVWVPDKEETFKKGTIIESIDKGKRCKVQLDDSSKTEIFDTEQVQKCNPKSFEKCDDMASLTFLNEPSVVNNLNLRYTDDNIYTYSGLFLVAVNPYKEINIYNNDFIQMYKESRQKLITRYRSQSTDTNSAISLRNIVKPHIFAISEEAYQHLLRDGQDQSILVTGESGAGKTENTKKVIQYILSVSTSEKNKDAAHKLESQIMLANPILESFGNATTVRNLNSSRFGKFVKINVLPATKELTGAHIDWYLLEKSRVVMQNENERNYHVFYELLKGASADMLKELQLSRSINKYSYLHNEKVGSINDKAEFDNLEEAFGIMNFDIDDKLNIYRILAVILHFGNITFRNPKNDTRQAILSESSASIIETVSKLLSVPSQKLRNAIVTSKAKAGREIITQHRTASQAKFTIDALAKSLYERLFQYLVDKINENFDSNTVFAMQKSNYIGILDIAGFEIFKKNSFEQLCINYTNEKLQQFFNHHMFVLEQSEYLKEGISWQYIDFGHELKPTIELIEGNGQKSKCSIFSILDEECVVPKGTDRSFLDKLFGQLETRDKKADRTKLCFKPNKVRDGFVVKHYAGEVKYSIDGWLDRNKDPLSSTLVELLSGSKSLFVADMFECQKQEMSNLTNSPVKGGKRRLGRFRTVAQRHKEQLDDLMQQLTQTHPHFVRCILPNNQKAPGRFNNELVLAQLRCNGVLEGIRIARSGYPNRISFEKFAKHYAILAKNSSDGSENYKHTCELILKDLDLDSEVFKVGLTKLFFRNGVLASLEKVMQNKLAEIMTQFKALLHGMLARNKLRKKIAEYRASKVIIQNFKNYSKLSDDPWFKLVSQLKPTLLDSSAMETQYIDRIQELEGKITELTTTVESTMSARKDLQSKYNSLESSISGERQLLTDKDRKLEENQKRIVALEKEMQEKSENLDRLGEEKISATLLQSEKKKLDVEVAKLSSLSEEQVKAKESLKEEIKVLKSCVDTKEKEIAEIKNKLDTNNTALHRSLKETDSRLRELTVENMNLKRSIETKEASVAEYKSLVRKKGGELSKAKLELDEAQAASRRTEIDASTVQELRELKVKYKQMKHDFIEVKTLLQSKIKDEIDFDKGRQKYDKDVSTLREQLNGLNQELQLEKKMSTELHSQLQEAKTDNEKLLMVKKHTDVRIAELNFKLSRTPNSENITFSGDHKKLQDEMEMLQTRLAAESYENRQLRVRLRKVGADTGSVSDSPLTQSPRLSVSAQASSGAEISSNSSITNELLLERAANKRLERLNVELQKQLLKQKNNSREIHGMEPIENDYKIKYQLAQMHIDNLQDRMKQFKSEPLSGSPLQDSTNSVKNLDNIKDVFDPMNKESLLMRQENLKLSSRLNETQTKLKRLQMTSNSAFVQQEDMAKLRTRLKIIGNKNMSLQESVDFYKTRAENYYGKIENAEVAVQSAQRARDMVMEELSQIKEQLEKAQNEFKVSDMTAARLNAQMRETERNLSDKVFELKKLQEAYNSLKEKFENSEELRTSTSSFKNQSRDKELKTLSEDLLKSMNKETELSKRIKNVTIQMEVSKRESQSLKFSKVELNKEKDRLTRLLNETVEKRNFVETENKEFSMKVNNLTSQVMTLKTTNDDLVKERDDLLESKRSLEKKVAEISKEFENHLVKVKMNASNAVNVVQLSGQLKDSKKSIDDLNRQLISYKNRVEDSDTSAKKMRDEALMVIEENKALMKYNMGLKSNIEELQLKYEEEMHSQEDHWTKRVQKLEDKLYMSNATKRDDEQNVYNLKRSIEDLQQHKEMQETSIKRYTEQLDYLQKTVNRMDGKISDLQKKDVESVLRLKKAQREAQDSKERALTLEKELMEWRTNGVAV</sequence>
<feature type="domain" description="Myosin N-terminal SH3-like" evidence="12">
    <location>
        <begin position="7"/>
        <end position="59"/>
    </location>
</feature>
<evidence type="ECO:0000256" key="6">
    <source>
        <dbReference type="ARBA" id="ARBA00023175"/>
    </source>
</evidence>
<dbReference type="GeneID" id="62197575"/>
<dbReference type="Gene3D" id="3.40.850.10">
    <property type="entry name" value="Kinesin motor domain"/>
    <property type="match status" value="1"/>
</dbReference>
<dbReference type="OrthoDB" id="6108017at2759"/>
<dbReference type="InterPro" id="IPR036961">
    <property type="entry name" value="Kinesin_motor_dom_sf"/>
</dbReference>
<keyword evidence="4 9" id="KW-0175">Coiled coil</keyword>
<dbReference type="InterPro" id="IPR004009">
    <property type="entry name" value="SH3_Myosin"/>
</dbReference>
<dbReference type="Proteomes" id="UP000662931">
    <property type="component" value="Chromosome 4"/>
</dbReference>
<organism evidence="13 14">
    <name type="scientific">Eeniella nana</name>
    <name type="common">Yeast</name>
    <name type="synonym">Brettanomyces nanus</name>
    <dbReference type="NCBI Taxonomy" id="13502"/>
    <lineage>
        <taxon>Eukaryota</taxon>
        <taxon>Fungi</taxon>
        <taxon>Dikarya</taxon>
        <taxon>Ascomycota</taxon>
        <taxon>Saccharomycotina</taxon>
        <taxon>Pichiomycetes</taxon>
        <taxon>Pichiales</taxon>
        <taxon>Pichiaceae</taxon>
        <taxon>Brettanomyces</taxon>
    </lineage>
</organism>